<accession>A0A6L2MSQ8</accession>
<gene>
    <name evidence="1" type="ORF">Tci_048377</name>
</gene>
<sequence>MLNPSTKSSDALLVKIESHKELHKVSLVNESLKKHKLHLANFDKVVKIRTTSNARTEGKWGFKHTKAVSNNEIIPFQKSLKEIFNVVDKDILNELMKVQTAFEQMDAAIQQSSVDKQCLEIDMKELLLEIY</sequence>
<proteinExistence type="predicted"/>
<dbReference type="AlphaFoldDB" id="A0A6L2MSQ8"/>
<evidence type="ECO:0000313" key="1">
    <source>
        <dbReference type="EMBL" id="GEU76399.1"/>
    </source>
</evidence>
<dbReference type="EMBL" id="BKCJ010007274">
    <property type="protein sequence ID" value="GEU76399.1"/>
    <property type="molecule type" value="Genomic_DNA"/>
</dbReference>
<protein>
    <submittedName>
        <fullName evidence="1">Uncharacterized protein</fullName>
    </submittedName>
</protein>
<comment type="caution">
    <text evidence="1">The sequence shown here is derived from an EMBL/GenBank/DDBJ whole genome shotgun (WGS) entry which is preliminary data.</text>
</comment>
<name>A0A6L2MSQ8_TANCI</name>
<organism evidence="1">
    <name type="scientific">Tanacetum cinerariifolium</name>
    <name type="common">Dalmatian daisy</name>
    <name type="synonym">Chrysanthemum cinerariifolium</name>
    <dbReference type="NCBI Taxonomy" id="118510"/>
    <lineage>
        <taxon>Eukaryota</taxon>
        <taxon>Viridiplantae</taxon>
        <taxon>Streptophyta</taxon>
        <taxon>Embryophyta</taxon>
        <taxon>Tracheophyta</taxon>
        <taxon>Spermatophyta</taxon>
        <taxon>Magnoliopsida</taxon>
        <taxon>eudicotyledons</taxon>
        <taxon>Gunneridae</taxon>
        <taxon>Pentapetalae</taxon>
        <taxon>asterids</taxon>
        <taxon>campanulids</taxon>
        <taxon>Asterales</taxon>
        <taxon>Asteraceae</taxon>
        <taxon>Asteroideae</taxon>
        <taxon>Anthemideae</taxon>
        <taxon>Anthemidinae</taxon>
        <taxon>Tanacetum</taxon>
    </lineage>
</organism>
<reference evidence="1" key="1">
    <citation type="journal article" date="2019" name="Sci. Rep.">
        <title>Draft genome of Tanacetum cinerariifolium, the natural source of mosquito coil.</title>
        <authorList>
            <person name="Yamashiro T."/>
            <person name="Shiraishi A."/>
            <person name="Satake H."/>
            <person name="Nakayama K."/>
        </authorList>
    </citation>
    <scope>NUCLEOTIDE SEQUENCE</scope>
</reference>